<keyword evidence="10" id="KW-0677">Repeat</keyword>
<dbReference type="SUPFAM" id="SSF47226">
    <property type="entry name" value="Histidine-containing phosphotransfer domain, HPT domain"/>
    <property type="match status" value="1"/>
</dbReference>
<dbReference type="InterPro" id="IPR008207">
    <property type="entry name" value="Sig_transdc_His_kin_Hpt_dom"/>
</dbReference>
<keyword evidence="14" id="KW-1133">Transmembrane helix</keyword>
<evidence type="ECO:0000256" key="8">
    <source>
        <dbReference type="ARBA" id="ARBA00022692"/>
    </source>
</evidence>
<evidence type="ECO:0000259" key="25">
    <source>
        <dbReference type="PROSITE" id="PS50113"/>
    </source>
</evidence>
<evidence type="ECO:0000259" key="27">
    <source>
        <dbReference type="PROSITE" id="PS50894"/>
    </source>
</evidence>
<comment type="function">
    <text evidence="18">Member of the two-component regulatory system BvgS/BvgA. Phosphorylates BvgA via a four-step phosphorelay in response to environmental signals.</text>
</comment>
<dbReference type="CDD" id="cd16922">
    <property type="entry name" value="HATPase_EvgS-ArcB-TorS-like"/>
    <property type="match status" value="1"/>
</dbReference>
<evidence type="ECO:0000256" key="6">
    <source>
        <dbReference type="ARBA" id="ARBA00022553"/>
    </source>
</evidence>
<feature type="modified residue" description="4-aspartylphosphate" evidence="21">
    <location>
        <position position="1061"/>
    </location>
</feature>
<dbReference type="GO" id="GO:0000155">
    <property type="term" value="F:phosphorelay sensor kinase activity"/>
    <property type="evidence" value="ECO:0007669"/>
    <property type="project" value="InterPro"/>
</dbReference>
<dbReference type="Pfam" id="PF01627">
    <property type="entry name" value="Hpt"/>
    <property type="match status" value="1"/>
</dbReference>
<dbReference type="CDD" id="cd00082">
    <property type="entry name" value="HisKA"/>
    <property type="match status" value="1"/>
</dbReference>
<dbReference type="SMART" id="SM00448">
    <property type="entry name" value="REC"/>
    <property type="match status" value="1"/>
</dbReference>
<dbReference type="SMART" id="SM00073">
    <property type="entry name" value="HPT"/>
    <property type="match status" value="1"/>
</dbReference>
<evidence type="ECO:0000313" key="29">
    <source>
        <dbReference type="Proteomes" id="UP000295361"/>
    </source>
</evidence>
<evidence type="ECO:0000256" key="1">
    <source>
        <dbReference type="ARBA" id="ARBA00000085"/>
    </source>
</evidence>
<dbReference type="InterPro" id="IPR036641">
    <property type="entry name" value="HPT_dom_sf"/>
</dbReference>
<dbReference type="Pfam" id="PF00512">
    <property type="entry name" value="HisKA"/>
    <property type="match status" value="1"/>
</dbReference>
<evidence type="ECO:0000256" key="21">
    <source>
        <dbReference type="PROSITE-ProRule" id="PRU00169"/>
    </source>
</evidence>
<dbReference type="Pfam" id="PF13426">
    <property type="entry name" value="PAS_9"/>
    <property type="match status" value="1"/>
</dbReference>
<evidence type="ECO:0000256" key="5">
    <source>
        <dbReference type="ARBA" id="ARBA00022519"/>
    </source>
</evidence>
<keyword evidence="11" id="KW-0547">Nucleotide-binding</keyword>
<feature type="domain" description="HPt" evidence="27">
    <location>
        <begin position="1162"/>
        <end position="1256"/>
    </location>
</feature>
<evidence type="ECO:0000259" key="24">
    <source>
        <dbReference type="PROSITE" id="PS50112"/>
    </source>
</evidence>
<keyword evidence="8" id="KW-0812">Transmembrane</keyword>
<dbReference type="SMART" id="SM00388">
    <property type="entry name" value="HisKA"/>
    <property type="match status" value="1"/>
</dbReference>
<evidence type="ECO:0000259" key="26">
    <source>
        <dbReference type="PROSITE" id="PS50885"/>
    </source>
</evidence>
<evidence type="ECO:0000259" key="22">
    <source>
        <dbReference type="PROSITE" id="PS50109"/>
    </source>
</evidence>
<feature type="domain" description="Response regulatory" evidence="23">
    <location>
        <begin position="1011"/>
        <end position="1128"/>
    </location>
</feature>
<dbReference type="Pfam" id="PF08448">
    <property type="entry name" value="PAS_4"/>
    <property type="match status" value="1"/>
</dbReference>
<feature type="domain" description="PAC" evidence="25">
    <location>
        <begin position="697"/>
        <end position="749"/>
    </location>
</feature>
<dbReference type="Gene3D" id="3.30.565.10">
    <property type="entry name" value="Histidine kinase-like ATPase, C-terminal domain"/>
    <property type="match status" value="1"/>
</dbReference>
<keyword evidence="6 21" id="KW-0597">Phosphoprotein</keyword>
<dbReference type="PROSITE" id="PS50885">
    <property type="entry name" value="HAMP"/>
    <property type="match status" value="1"/>
</dbReference>
<keyword evidence="16" id="KW-0843">Virulence</keyword>
<name>A0A4R6QIL6_9BURK</name>
<evidence type="ECO:0000256" key="3">
    <source>
        <dbReference type="ARBA" id="ARBA00012438"/>
    </source>
</evidence>
<dbReference type="Proteomes" id="UP000295361">
    <property type="component" value="Unassembled WGS sequence"/>
</dbReference>
<dbReference type="FunFam" id="2.10.70.100:FF:000001">
    <property type="entry name" value="Sensory transduction histidine kinase"/>
    <property type="match status" value="1"/>
</dbReference>
<dbReference type="PROSITE" id="PS50113">
    <property type="entry name" value="PAC"/>
    <property type="match status" value="3"/>
</dbReference>
<dbReference type="InterPro" id="IPR003660">
    <property type="entry name" value="HAMP_dom"/>
</dbReference>
<dbReference type="InterPro" id="IPR036890">
    <property type="entry name" value="HATPase_C_sf"/>
</dbReference>
<dbReference type="SUPFAM" id="SSF158472">
    <property type="entry name" value="HAMP domain-like"/>
    <property type="match status" value="1"/>
</dbReference>
<dbReference type="PROSITE" id="PS50110">
    <property type="entry name" value="RESPONSE_REGULATORY"/>
    <property type="match status" value="1"/>
</dbReference>
<dbReference type="EC" id="2.7.13.3" evidence="3"/>
<dbReference type="SMART" id="SM00387">
    <property type="entry name" value="HATPase_c"/>
    <property type="match status" value="1"/>
</dbReference>
<dbReference type="PROSITE" id="PS50894">
    <property type="entry name" value="HPT"/>
    <property type="match status" value="1"/>
</dbReference>
<keyword evidence="9" id="KW-0732">Signal</keyword>
<keyword evidence="15" id="KW-0902">Two-component regulatory system</keyword>
<dbReference type="Gene3D" id="3.40.50.2300">
    <property type="match status" value="1"/>
</dbReference>
<evidence type="ECO:0000256" key="14">
    <source>
        <dbReference type="ARBA" id="ARBA00022989"/>
    </source>
</evidence>
<dbReference type="InterPro" id="IPR000014">
    <property type="entry name" value="PAS"/>
</dbReference>
<dbReference type="InterPro" id="IPR004358">
    <property type="entry name" value="Sig_transdc_His_kin-like_C"/>
</dbReference>
<dbReference type="EMBL" id="SNXS01000009">
    <property type="protein sequence ID" value="TDP62028.1"/>
    <property type="molecule type" value="Genomic_DNA"/>
</dbReference>
<evidence type="ECO:0000256" key="9">
    <source>
        <dbReference type="ARBA" id="ARBA00022729"/>
    </source>
</evidence>
<dbReference type="SUPFAM" id="SSF55785">
    <property type="entry name" value="PYP-like sensor domain (PAS domain)"/>
    <property type="match status" value="4"/>
</dbReference>
<dbReference type="SMART" id="SM00086">
    <property type="entry name" value="PAC"/>
    <property type="match status" value="4"/>
</dbReference>
<dbReference type="InterPro" id="IPR000700">
    <property type="entry name" value="PAS-assoc_C"/>
</dbReference>
<dbReference type="Gene3D" id="1.10.287.130">
    <property type="match status" value="1"/>
</dbReference>
<dbReference type="InterPro" id="IPR001789">
    <property type="entry name" value="Sig_transdc_resp-reg_receiver"/>
</dbReference>
<evidence type="ECO:0000256" key="11">
    <source>
        <dbReference type="ARBA" id="ARBA00022741"/>
    </source>
</evidence>
<dbReference type="InParanoid" id="A0A4R6QIL6"/>
<sequence length="1335" mass="145828">MLWGIALAFGLVAVHQVAVESLERQRERIDVVQLGVGKVSRDAAGLLVLTQDYLLHGHVRARRQWHAVHTELIQTLHALDGPAVGLKDDIDDLVAVTEGLPSLFAALESAAGAGAADADAEGARRQMLSDHLVAETRRISDGAFDLVSGLIDLRSQQQHRLRSATLAANASLAALLAGLVAMVLRRVLRPMRRLQDTARCIEAGELQARSAYPAPDEFGSLSQSFDAMIQSLQDRQAALEATRRDLRTVLDAMPSMIGYWDRNLDNRVANRAYHTWFGVDADTLPGRNMRELLGPTLFESNRPYIEAALRGEPQTFERSIPRPDGQGLRHSLAHYLPDRQGDEVKGFYVIVHDVTELNEGRLQLAAALRENEALLAAIQQYAIFSEMGSDGRFITVNDNVCQLTGFSREELLGKTYAVHQPLLSSGDFDSEIWPALRAGRAWQGEIGGVAKDGSVYWTYAVMVPVKAEDGSIRKYVSIRTDITAQKRLAQEVQRSNERFELAAGAAGIGVWDYDVVAGTLVWDDQMYALYGRHRSGGLEPYTLWSDSVHPEDRASSEKALQDSIDGYAAFDRQFRIVRPDGEERYLKAMARVVRDANGRPLRMIGVNFDVTERLRTEAALQANENLLRSVGRMALVGGWRVDLRAGRVHWSEQTRAIHELPADFEPTLDTAMNFYAPESRPVITDAVNRAIASGRGWDLELCLITYTGRTVWVRAMGEVEFDAQDKPAQLVGALQDITERRRTDDLLRAATAAAEAASAAKSAFLANMSHEIRTPLNAVIGLAHLLQRTPLSTEQAPYVQNILLSGKALLGIVNDVLDLSKIEAGEMALERTTFSLRDVSSSLEALFEDQAHNKGLVLAMTPEATLPDALLGDPTRLRQVLVNLLGNAIKFTEHGQVELRIQALAAPAGHCRLRFEVRDTGVGIAADVLPTLFAPFSQADASTTRRFGGTGLGLSITKHLAELMGGQVGVLSTPGQGSCFWVELPFELGDATELASAAQVRIDGPRLQGVRVLLVDDSDINLQVAGRLLELEGALVQPARDGAEALRWVQQRADFDIVLMDVQMPIMDGLEATRRIRAMPERAGLPVVALTAGNTDTEHRRAREAGLQDILSKPIDPELLVQGVLRLLGRAPVVPAVTPTVNDLRDWPQIEGIDTNDSRRRLAGDVELMRRMLRRMLVMCEECLGVPATTPEQRQALAALMHKLRGSAATLGAKSMAALAGQVESACQPGQAGAVAPLLAQLGEEARQLQAAAAAWLQTPPDRPGAEAGAPPLDTQRMADLMRALRSKDLAAESMFEALAPALRGVLDAEVFRTLATCIEDLEFEQALALLRELS</sequence>
<keyword evidence="13" id="KW-0067">ATP-binding</keyword>
<evidence type="ECO:0000259" key="23">
    <source>
        <dbReference type="PROSITE" id="PS50110"/>
    </source>
</evidence>
<dbReference type="Gene3D" id="1.20.120.160">
    <property type="entry name" value="HPT domain"/>
    <property type="match status" value="1"/>
</dbReference>
<evidence type="ECO:0000256" key="18">
    <source>
        <dbReference type="ARBA" id="ARBA00058004"/>
    </source>
</evidence>
<dbReference type="SMART" id="SM00091">
    <property type="entry name" value="PAS"/>
    <property type="match status" value="3"/>
</dbReference>
<evidence type="ECO:0000256" key="16">
    <source>
        <dbReference type="ARBA" id="ARBA00023026"/>
    </source>
</evidence>
<dbReference type="Pfam" id="PF08447">
    <property type="entry name" value="PAS_3"/>
    <property type="match status" value="2"/>
</dbReference>
<dbReference type="SUPFAM" id="SSF52172">
    <property type="entry name" value="CheY-like"/>
    <property type="match status" value="1"/>
</dbReference>
<dbReference type="InterPro" id="IPR011006">
    <property type="entry name" value="CheY-like_superfamily"/>
</dbReference>
<dbReference type="InterPro" id="IPR013655">
    <property type="entry name" value="PAS_fold_3"/>
</dbReference>
<dbReference type="PROSITE" id="PS50112">
    <property type="entry name" value="PAS"/>
    <property type="match status" value="1"/>
</dbReference>
<dbReference type="FunFam" id="3.30.565.10:FF:000010">
    <property type="entry name" value="Sensor histidine kinase RcsC"/>
    <property type="match status" value="1"/>
</dbReference>
<dbReference type="InterPro" id="IPR013656">
    <property type="entry name" value="PAS_4"/>
</dbReference>
<evidence type="ECO:0000256" key="19">
    <source>
        <dbReference type="ARBA" id="ARBA00070152"/>
    </source>
</evidence>
<dbReference type="InterPro" id="IPR001610">
    <property type="entry name" value="PAC"/>
</dbReference>
<feature type="domain" description="HAMP" evidence="26">
    <location>
        <begin position="185"/>
        <end position="237"/>
    </location>
</feature>
<dbReference type="SUPFAM" id="SSF55874">
    <property type="entry name" value="ATPase domain of HSP90 chaperone/DNA topoisomerase II/histidine kinase"/>
    <property type="match status" value="1"/>
</dbReference>
<dbReference type="Gene3D" id="6.10.340.10">
    <property type="match status" value="1"/>
</dbReference>
<dbReference type="SUPFAM" id="SSF47384">
    <property type="entry name" value="Homodimeric domain of signal transducing histidine kinase"/>
    <property type="match status" value="1"/>
</dbReference>
<dbReference type="PANTHER" id="PTHR45339">
    <property type="entry name" value="HYBRID SIGNAL TRANSDUCTION HISTIDINE KINASE J"/>
    <property type="match status" value="1"/>
</dbReference>
<feature type="domain" description="PAC" evidence="25">
    <location>
        <begin position="442"/>
        <end position="494"/>
    </location>
</feature>
<dbReference type="SMART" id="SM00304">
    <property type="entry name" value="HAMP"/>
    <property type="match status" value="1"/>
</dbReference>
<comment type="catalytic activity">
    <reaction evidence="1">
        <text>ATP + protein L-histidine = ADP + protein N-phospho-L-histidine.</text>
        <dbReference type="EC" id="2.7.13.3"/>
    </reaction>
</comment>
<evidence type="ECO:0000256" key="20">
    <source>
        <dbReference type="PROSITE-ProRule" id="PRU00110"/>
    </source>
</evidence>
<dbReference type="CDD" id="cd00130">
    <property type="entry name" value="PAS"/>
    <property type="match status" value="4"/>
</dbReference>
<dbReference type="GO" id="GO:0005524">
    <property type="term" value="F:ATP binding"/>
    <property type="evidence" value="ECO:0007669"/>
    <property type="project" value="UniProtKB-KW"/>
</dbReference>
<accession>A0A4R6QIL6</accession>
<dbReference type="Pfam" id="PF00672">
    <property type="entry name" value="HAMP"/>
    <property type="match status" value="1"/>
</dbReference>
<dbReference type="Pfam" id="PF02518">
    <property type="entry name" value="HATPase_c"/>
    <property type="match status" value="1"/>
</dbReference>
<feature type="domain" description="Histidine kinase" evidence="22">
    <location>
        <begin position="767"/>
        <end position="988"/>
    </location>
</feature>
<evidence type="ECO:0000256" key="10">
    <source>
        <dbReference type="ARBA" id="ARBA00022737"/>
    </source>
</evidence>
<reference evidence="28 29" key="1">
    <citation type="submission" date="2019-03" db="EMBL/GenBank/DDBJ databases">
        <title>Genomic Encyclopedia of Type Strains, Phase IV (KMG-IV): sequencing the most valuable type-strain genomes for metagenomic binning, comparative biology and taxonomic classification.</title>
        <authorList>
            <person name="Goeker M."/>
        </authorList>
    </citation>
    <scope>NUCLEOTIDE SEQUENCE [LARGE SCALE GENOMIC DNA]</scope>
    <source>
        <strain evidence="28 29">DSM 16998</strain>
    </source>
</reference>
<evidence type="ECO:0000256" key="13">
    <source>
        <dbReference type="ARBA" id="ARBA00022840"/>
    </source>
</evidence>
<dbReference type="PROSITE" id="PS50109">
    <property type="entry name" value="HIS_KIN"/>
    <property type="match status" value="1"/>
</dbReference>
<evidence type="ECO:0000256" key="4">
    <source>
        <dbReference type="ARBA" id="ARBA00022475"/>
    </source>
</evidence>
<organism evidence="28 29">
    <name type="scientific">Roseateles toxinivorans</name>
    <dbReference type="NCBI Taxonomy" id="270368"/>
    <lineage>
        <taxon>Bacteria</taxon>
        <taxon>Pseudomonadati</taxon>
        <taxon>Pseudomonadota</taxon>
        <taxon>Betaproteobacteria</taxon>
        <taxon>Burkholderiales</taxon>
        <taxon>Sphaerotilaceae</taxon>
        <taxon>Roseateles</taxon>
    </lineage>
</organism>
<dbReference type="Gene3D" id="2.10.70.100">
    <property type="match status" value="2"/>
</dbReference>
<dbReference type="InterPro" id="IPR036097">
    <property type="entry name" value="HisK_dim/P_sf"/>
</dbReference>
<dbReference type="PANTHER" id="PTHR45339:SF1">
    <property type="entry name" value="HYBRID SIGNAL TRANSDUCTION HISTIDINE KINASE J"/>
    <property type="match status" value="1"/>
</dbReference>
<comment type="subcellular location">
    <subcellularLocation>
        <location evidence="2">Cell inner membrane</location>
        <topology evidence="2">Multi-pass membrane protein</topology>
    </subcellularLocation>
</comment>
<dbReference type="PRINTS" id="PR00344">
    <property type="entry name" value="BCTRLSENSOR"/>
</dbReference>
<dbReference type="InterPro" id="IPR003661">
    <property type="entry name" value="HisK_dim/P_dom"/>
</dbReference>
<keyword evidence="5" id="KW-0997">Cell inner membrane</keyword>
<evidence type="ECO:0000256" key="7">
    <source>
        <dbReference type="ARBA" id="ARBA00022679"/>
    </source>
</evidence>
<dbReference type="InterPro" id="IPR005467">
    <property type="entry name" value="His_kinase_dom"/>
</dbReference>
<feature type="domain" description="PAC" evidence="25">
    <location>
        <begin position="570"/>
        <end position="622"/>
    </location>
</feature>
<dbReference type="NCBIfam" id="TIGR00229">
    <property type="entry name" value="sensory_box"/>
    <property type="match status" value="3"/>
</dbReference>
<keyword evidence="4" id="KW-1003">Cell membrane</keyword>
<dbReference type="Gene3D" id="3.30.450.20">
    <property type="entry name" value="PAS domain"/>
    <property type="match status" value="4"/>
</dbReference>
<proteinExistence type="predicted"/>
<evidence type="ECO:0000256" key="17">
    <source>
        <dbReference type="ARBA" id="ARBA00023136"/>
    </source>
</evidence>
<dbReference type="InterPro" id="IPR003594">
    <property type="entry name" value="HATPase_dom"/>
</dbReference>
<dbReference type="CDD" id="cd06225">
    <property type="entry name" value="HAMP"/>
    <property type="match status" value="1"/>
</dbReference>
<evidence type="ECO:0000256" key="15">
    <source>
        <dbReference type="ARBA" id="ARBA00023012"/>
    </source>
</evidence>
<dbReference type="CDD" id="cd17546">
    <property type="entry name" value="REC_hyHK_CKI1_RcsC-like"/>
    <property type="match status" value="1"/>
</dbReference>
<feature type="modified residue" description="Phosphohistidine" evidence="20">
    <location>
        <position position="1202"/>
    </location>
</feature>
<keyword evidence="7" id="KW-0808">Transferase</keyword>
<dbReference type="InterPro" id="IPR035965">
    <property type="entry name" value="PAS-like_dom_sf"/>
</dbReference>
<evidence type="ECO:0000256" key="12">
    <source>
        <dbReference type="ARBA" id="ARBA00022777"/>
    </source>
</evidence>
<gene>
    <name evidence="28" type="ORF">DES47_1098</name>
</gene>
<evidence type="ECO:0000256" key="2">
    <source>
        <dbReference type="ARBA" id="ARBA00004429"/>
    </source>
</evidence>
<dbReference type="Pfam" id="PF00072">
    <property type="entry name" value="Response_reg"/>
    <property type="match status" value="1"/>
</dbReference>
<keyword evidence="12" id="KW-0418">Kinase</keyword>
<keyword evidence="17" id="KW-0472">Membrane</keyword>
<keyword evidence="29" id="KW-1185">Reference proteome</keyword>
<comment type="caution">
    <text evidence="28">The sequence shown here is derived from an EMBL/GenBank/DDBJ whole genome shotgun (WGS) entry which is preliminary data.</text>
</comment>
<dbReference type="GO" id="GO:0005886">
    <property type="term" value="C:plasma membrane"/>
    <property type="evidence" value="ECO:0007669"/>
    <property type="project" value="UniProtKB-SubCell"/>
</dbReference>
<feature type="domain" description="PAS" evidence="24">
    <location>
        <begin position="390"/>
        <end position="415"/>
    </location>
</feature>
<evidence type="ECO:0000313" key="28">
    <source>
        <dbReference type="EMBL" id="TDP62028.1"/>
    </source>
</evidence>
<protein>
    <recommendedName>
        <fullName evidence="19">Virulence sensor protein BvgS</fullName>
        <ecNumber evidence="3">2.7.13.3</ecNumber>
    </recommendedName>
</protein>